<keyword evidence="2" id="KW-0808">Transferase</keyword>
<dbReference type="Pfam" id="PF13673">
    <property type="entry name" value="Acetyltransf_10"/>
    <property type="match status" value="1"/>
</dbReference>
<accession>A0A2Z4GI54</accession>
<protein>
    <submittedName>
        <fullName evidence="2">GNAT family N-acetyltransferase</fullName>
    </submittedName>
</protein>
<dbReference type="CDD" id="cd04301">
    <property type="entry name" value="NAT_SF"/>
    <property type="match status" value="1"/>
</dbReference>
<dbReference type="GO" id="GO:0016747">
    <property type="term" value="F:acyltransferase activity, transferring groups other than amino-acyl groups"/>
    <property type="evidence" value="ECO:0007669"/>
    <property type="project" value="InterPro"/>
</dbReference>
<dbReference type="OrthoDB" id="1178186at2"/>
<dbReference type="KEGG" id="als:DJ013_13640"/>
<evidence type="ECO:0000259" key="1">
    <source>
        <dbReference type="PROSITE" id="PS51186"/>
    </source>
</evidence>
<keyword evidence="3" id="KW-1185">Reference proteome</keyword>
<dbReference type="AlphaFoldDB" id="A0A2Z4GI54"/>
<feature type="domain" description="N-acetyltransferase" evidence="1">
    <location>
        <begin position="1"/>
        <end position="116"/>
    </location>
</feature>
<sequence length="116" mass="13293">MWPNMPFDYIKVAGDENALHYGLWQGEELVTVVSLFIEGKDAQFRKLATRVSEQGKGLGTSILNHVLTEAKSKGIKRLWCNARVDKTKFYEKFGLVKTEQTFTKGGIDFVILERYF</sequence>
<organism evidence="2 3">
    <name type="scientific">Arcticibacterium luteifluviistationis</name>
    <dbReference type="NCBI Taxonomy" id="1784714"/>
    <lineage>
        <taxon>Bacteria</taxon>
        <taxon>Pseudomonadati</taxon>
        <taxon>Bacteroidota</taxon>
        <taxon>Cytophagia</taxon>
        <taxon>Cytophagales</taxon>
        <taxon>Leadbetterellaceae</taxon>
        <taxon>Arcticibacterium</taxon>
    </lineage>
</organism>
<dbReference type="InterPro" id="IPR000182">
    <property type="entry name" value="GNAT_dom"/>
</dbReference>
<name>A0A2Z4GI54_9BACT</name>
<dbReference type="Proteomes" id="UP000249873">
    <property type="component" value="Chromosome"/>
</dbReference>
<dbReference type="PROSITE" id="PS51186">
    <property type="entry name" value="GNAT"/>
    <property type="match status" value="1"/>
</dbReference>
<proteinExistence type="predicted"/>
<dbReference type="Gene3D" id="3.40.630.30">
    <property type="match status" value="1"/>
</dbReference>
<dbReference type="InterPro" id="IPR016181">
    <property type="entry name" value="Acyl_CoA_acyltransferase"/>
</dbReference>
<dbReference type="SUPFAM" id="SSF55729">
    <property type="entry name" value="Acyl-CoA N-acyltransferases (Nat)"/>
    <property type="match status" value="1"/>
</dbReference>
<evidence type="ECO:0000313" key="2">
    <source>
        <dbReference type="EMBL" id="AWW00912.1"/>
    </source>
</evidence>
<gene>
    <name evidence="2" type="ORF">DJ013_13640</name>
</gene>
<reference evidence="2 3" key="1">
    <citation type="submission" date="2018-05" db="EMBL/GenBank/DDBJ databases">
        <title>Complete genome sequence of Arcticibacterium luteifluviistationis SM1504T, a cytophagaceae bacterium isolated from Arctic surface seawater.</title>
        <authorList>
            <person name="Li Y."/>
            <person name="Qin Q.-L."/>
        </authorList>
    </citation>
    <scope>NUCLEOTIDE SEQUENCE [LARGE SCALE GENOMIC DNA]</scope>
    <source>
        <strain evidence="2 3">SM1504</strain>
    </source>
</reference>
<dbReference type="EMBL" id="CP029480">
    <property type="protein sequence ID" value="AWW00912.1"/>
    <property type="molecule type" value="Genomic_DNA"/>
</dbReference>
<evidence type="ECO:0000313" key="3">
    <source>
        <dbReference type="Proteomes" id="UP000249873"/>
    </source>
</evidence>